<reference evidence="2" key="1">
    <citation type="submission" date="2022-08" db="EMBL/GenBank/DDBJ databases">
        <authorList>
            <person name="Gutierrez-Valencia J."/>
        </authorList>
    </citation>
    <scope>NUCLEOTIDE SEQUENCE</scope>
</reference>
<comment type="caution">
    <text evidence="2">The sequence shown here is derived from an EMBL/GenBank/DDBJ whole genome shotgun (WGS) entry which is preliminary data.</text>
</comment>
<evidence type="ECO:0000313" key="3">
    <source>
        <dbReference type="Proteomes" id="UP001154282"/>
    </source>
</evidence>
<protein>
    <submittedName>
        <fullName evidence="2">Uncharacterized protein</fullName>
    </submittedName>
</protein>
<dbReference type="EMBL" id="CAMGYJ010000005">
    <property type="protein sequence ID" value="CAI0416118.1"/>
    <property type="molecule type" value="Genomic_DNA"/>
</dbReference>
<sequence length="30" mass="3202">MAHAILNLFGLLVCRPCLALLQGPGAPHQF</sequence>
<name>A0AAV0K2U7_9ROSI</name>
<keyword evidence="3" id="KW-1185">Reference proteome</keyword>
<organism evidence="2 3">
    <name type="scientific">Linum tenue</name>
    <dbReference type="NCBI Taxonomy" id="586396"/>
    <lineage>
        <taxon>Eukaryota</taxon>
        <taxon>Viridiplantae</taxon>
        <taxon>Streptophyta</taxon>
        <taxon>Embryophyta</taxon>
        <taxon>Tracheophyta</taxon>
        <taxon>Spermatophyta</taxon>
        <taxon>Magnoliopsida</taxon>
        <taxon>eudicotyledons</taxon>
        <taxon>Gunneridae</taxon>
        <taxon>Pentapetalae</taxon>
        <taxon>rosids</taxon>
        <taxon>fabids</taxon>
        <taxon>Malpighiales</taxon>
        <taxon>Linaceae</taxon>
        <taxon>Linum</taxon>
    </lineage>
</organism>
<keyword evidence="1" id="KW-0732">Signal</keyword>
<feature type="chain" id="PRO_5043336879" evidence="1">
    <location>
        <begin position="20"/>
        <end position="30"/>
    </location>
</feature>
<evidence type="ECO:0000256" key="1">
    <source>
        <dbReference type="SAM" id="SignalP"/>
    </source>
</evidence>
<proteinExistence type="predicted"/>
<gene>
    <name evidence="2" type="ORF">LITE_LOCUS16857</name>
</gene>
<feature type="signal peptide" evidence="1">
    <location>
        <begin position="1"/>
        <end position="19"/>
    </location>
</feature>
<evidence type="ECO:0000313" key="2">
    <source>
        <dbReference type="EMBL" id="CAI0416118.1"/>
    </source>
</evidence>
<dbReference type="AlphaFoldDB" id="A0AAV0K2U7"/>
<dbReference type="Proteomes" id="UP001154282">
    <property type="component" value="Unassembled WGS sequence"/>
</dbReference>
<accession>A0AAV0K2U7</accession>